<dbReference type="GeneID" id="63918644"/>
<dbReference type="EMBL" id="KL584850">
    <property type="protein sequence ID" value="KEQ59006.1"/>
    <property type="molecule type" value="Genomic_DNA"/>
</dbReference>
<organism evidence="2 3">
    <name type="scientific">Aureobasidium melanogenum (strain CBS 110374)</name>
    <name type="common">Aureobasidium pullulans var. melanogenum</name>
    <dbReference type="NCBI Taxonomy" id="1043003"/>
    <lineage>
        <taxon>Eukaryota</taxon>
        <taxon>Fungi</taxon>
        <taxon>Dikarya</taxon>
        <taxon>Ascomycota</taxon>
        <taxon>Pezizomycotina</taxon>
        <taxon>Dothideomycetes</taxon>
        <taxon>Dothideomycetidae</taxon>
        <taxon>Dothideales</taxon>
        <taxon>Saccotheciaceae</taxon>
        <taxon>Aureobasidium</taxon>
    </lineage>
</organism>
<dbReference type="RefSeq" id="XP_040876029.1">
    <property type="nucleotide sequence ID" value="XM_041025271.1"/>
</dbReference>
<dbReference type="InterPro" id="IPR051678">
    <property type="entry name" value="AGP_Transferase"/>
</dbReference>
<evidence type="ECO:0008006" key="4">
    <source>
        <dbReference type="Google" id="ProtNLM"/>
    </source>
</evidence>
<dbReference type="STRING" id="1043003.A0A074W8Y2"/>
<dbReference type="HOGENOM" id="CLU_025005_3_2_1"/>
<feature type="compositionally biased region" description="Basic and acidic residues" evidence="1">
    <location>
        <begin position="383"/>
        <end position="402"/>
    </location>
</feature>
<evidence type="ECO:0000313" key="3">
    <source>
        <dbReference type="Proteomes" id="UP000030672"/>
    </source>
</evidence>
<dbReference type="PANTHER" id="PTHR21310">
    <property type="entry name" value="AMINOGLYCOSIDE PHOSPHOTRANSFERASE-RELATED-RELATED"/>
    <property type="match status" value="1"/>
</dbReference>
<protein>
    <recommendedName>
        <fullName evidence="4">Aminoglycoside phosphotransferase domain-containing protein</fullName>
    </recommendedName>
</protein>
<gene>
    <name evidence="2" type="ORF">M437DRAFT_69368</name>
</gene>
<evidence type="ECO:0000313" key="2">
    <source>
        <dbReference type="EMBL" id="KEQ59006.1"/>
    </source>
</evidence>
<dbReference type="PANTHER" id="PTHR21310:SF37">
    <property type="entry name" value="AMINOGLYCOSIDE PHOSPHOTRANSFERASE DOMAIN-CONTAINING PROTEIN"/>
    <property type="match status" value="1"/>
</dbReference>
<accession>A0A074W8Y2</accession>
<proteinExistence type="predicted"/>
<name>A0A074W8Y2_AURM1</name>
<dbReference type="Proteomes" id="UP000030672">
    <property type="component" value="Unassembled WGS sequence"/>
</dbReference>
<dbReference type="SUPFAM" id="SSF56112">
    <property type="entry name" value="Protein kinase-like (PK-like)"/>
    <property type="match status" value="1"/>
</dbReference>
<evidence type="ECO:0000256" key="1">
    <source>
        <dbReference type="SAM" id="MobiDB-lite"/>
    </source>
</evidence>
<reference evidence="2 3" key="1">
    <citation type="journal article" date="2014" name="BMC Genomics">
        <title>Genome sequencing of four Aureobasidium pullulans varieties: biotechnological potential, stress tolerance, and description of new species.</title>
        <authorList>
            <person name="Gostin Ar C."/>
            <person name="Ohm R.A."/>
            <person name="Kogej T."/>
            <person name="Sonjak S."/>
            <person name="Turk M."/>
            <person name="Zajc J."/>
            <person name="Zalar P."/>
            <person name="Grube M."/>
            <person name="Sun H."/>
            <person name="Han J."/>
            <person name="Sharma A."/>
            <person name="Chiniquy J."/>
            <person name="Ngan C.Y."/>
            <person name="Lipzen A."/>
            <person name="Barry K."/>
            <person name="Grigoriev I.V."/>
            <person name="Gunde-Cimerman N."/>
        </authorList>
    </citation>
    <scope>NUCLEOTIDE SEQUENCE [LARGE SCALE GENOMIC DNA]</scope>
    <source>
        <strain evidence="2 3">CBS 110374</strain>
    </source>
</reference>
<keyword evidence="3" id="KW-1185">Reference proteome</keyword>
<sequence>MTGPCIQIKHGFITEQEALDTDTDIIPKLHQERESNKFRQKLQSSSSHIRELVSRHLHIPESDFFLDEPSAWIEGAFNICLGIELNRERFPHLPQTALIRFPLPFNIGEDFAPGAMDEKLRYEAATYIWMRENCPNIPLPRLLGMGFPGSQTDTTYTSADSFVHDTLSYQDQRMTYQMNSILSMDDGVYQLTALVDLRALLPHFFNKESRNGPFILSLPDLHASNIFVDADWNITSIIDLDFAPVVPVQMVHVPYWLTNQGVDQIRGPELEIYKQQYDDFVDILEQEENRIARDHSYSQRLRQEWETGRLWYVMALSSTNAFPSIFEQHLQPRFFEEDFETHVQGKPLPRLWCEDVDSFIAKKLEDYEVYQDNVRSIFAAAKAEHDASQKDREENKVNQEEKREEEETSPKEEGVEISVDAQSNVGQDLIELL</sequence>
<feature type="region of interest" description="Disordered" evidence="1">
    <location>
        <begin position="383"/>
        <end position="433"/>
    </location>
</feature>
<dbReference type="AlphaFoldDB" id="A0A074W8Y2"/>
<dbReference type="InterPro" id="IPR011009">
    <property type="entry name" value="Kinase-like_dom_sf"/>
</dbReference>